<proteinExistence type="inferred from homology"/>
<dbReference type="EMBL" id="FXWH01000001">
    <property type="protein sequence ID" value="SMQ61567.1"/>
    <property type="molecule type" value="Genomic_DNA"/>
</dbReference>
<keyword evidence="3" id="KW-0813">Transport</keyword>
<evidence type="ECO:0000256" key="7">
    <source>
        <dbReference type="ARBA" id="ARBA00022927"/>
    </source>
</evidence>
<sequence>MNWSGGATDSATLQRRLLKAGVVVLALVAVWLLAQWVWLLATPASPAAPAGTAAPSSQAGSGQSSAPSVNISSLTNLHLFGESSAQSVQAQALNAPKTQLNVRLVGVSASSNPERSAAIIQQGANQQTYVVGDTLTNARVTITEIYADRVILDNSGRIETLELEGIGELSEGLSLTMANSVSNNASTNTANRSNSREVDNRDDAELSEQLAAVANEPSNLFSYVNISPMQQDGELLGYRLAPGQQPELFRAAGFQAGDLAISINGYDLTDISSAMSATEELRTSSEVSITVLRNEEYIELVFSLPAAQE</sequence>
<accession>A0A1Y6EG39</accession>
<feature type="transmembrane region" description="Helical" evidence="11">
    <location>
        <begin position="20"/>
        <end position="41"/>
    </location>
</feature>
<reference evidence="14" key="1">
    <citation type="submission" date="2017-04" db="EMBL/GenBank/DDBJ databases">
        <authorList>
            <person name="Varghese N."/>
            <person name="Submissions S."/>
        </authorList>
    </citation>
    <scope>NUCLEOTIDE SEQUENCE [LARGE SCALE GENOMIC DNA]</scope>
</reference>
<name>A0A1Y6EG39_9GAMM</name>
<keyword evidence="5" id="KW-0997">Cell inner membrane</keyword>
<keyword evidence="7" id="KW-0653">Protein transport</keyword>
<dbReference type="GO" id="GO:0015627">
    <property type="term" value="C:type II protein secretion system complex"/>
    <property type="evidence" value="ECO:0007669"/>
    <property type="project" value="InterPro"/>
</dbReference>
<evidence type="ECO:0000256" key="2">
    <source>
        <dbReference type="ARBA" id="ARBA00007986"/>
    </source>
</evidence>
<protein>
    <submittedName>
        <fullName evidence="13">Type II secretion system protein C (GspC)</fullName>
    </submittedName>
</protein>
<keyword evidence="8 11" id="KW-1133">Transmembrane helix</keyword>
<evidence type="ECO:0000256" key="10">
    <source>
        <dbReference type="SAM" id="MobiDB-lite"/>
    </source>
</evidence>
<evidence type="ECO:0000256" key="4">
    <source>
        <dbReference type="ARBA" id="ARBA00022475"/>
    </source>
</evidence>
<dbReference type="InterPro" id="IPR036034">
    <property type="entry name" value="PDZ_sf"/>
</dbReference>
<dbReference type="GO" id="GO:0005886">
    <property type="term" value="C:plasma membrane"/>
    <property type="evidence" value="ECO:0007669"/>
    <property type="project" value="UniProtKB-SubCell"/>
</dbReference>
<evidence type="ECO:0000256" key="6">
    <source>
        <dbReference type="ARBA" id="ARBA00022692"/>
    </source>
</evidence>
<dbReference type="Gene3D" id="2.30.30.830">
    <property type="match status" value="1"/>
</dbReference>
<evidence type="ECO:0000256" key="8">
    <source>
        <dbReference type="ARBA" id="ARBA00022989"/>
    </source>
</evidence>
<evidence type="ECO:0000313" key="14">
    <source>
        <dbReference type="Proteomes" id="UP000194450"/>
    </source>
</evidence>
<feature type="compositionally biased region" description="Low complexity" evidence="10">
    <location>
        <begin position="183"/>
        <end position="193"/>
    </location>
</feature>
<feature type="region of interest" description="Disordered" evidence="10">
    <location>
        <begin position="183"/>
        <end position="203"/>
    </location>
</feature>
<evidence type="ECO:0000256" key="5">
    <source>
        <dbReference type="ARBA" id="ARBA00022519"/>
    </source>
</evidence>
<gene>
    <name evidence="13" type="ORF">SAMN06297229_0581</name>
</gene>
<keyword evidence="14" id="KW-1185">Reference proteome</keyword>
<keyword evidence="4" id="KW-1003">Cell membrane</keyword>
<evidence type="ECO:0000259" key="12">
    <source>
        <dbReference type="Pfam" id="PF11356"/>
    </source>
</evidence>
<dbReference type="InterPro" id="IPR001639">
    <property type="entry name" value="T2SS_protein-GspC"/>
</dbReference>
<comment type="similarity">
    <text evidence="2">Belongs to the GSP C family.</text>
</comment>
<dbReference type="InterPro" id="IPR024961">
    <property type="entry name" value="T2SS_GspC_N"/>
</dbReference>
<feature type="compositionally biased region" description="Basic and acidic residues" evidence="10">
    <location>
        <begin position="194"/>
        <end position="203"/>
    </location>
</feature>
<dbReference type="GO" id="GO:0015628">
    <property type="term" value="P:protein secretion by the type II secretion system"/>
    <property type="evidence" value="ECO:0007669"/>
    <property type="project" value="InterPro"/>
</dbReference>
<comment type="subcellular location">
    <subcellularLocation>
        <location evidence="1">Cell inner membrane</location>
    </subcellularLocation>
</comment>
<dbReference type="SUPFAM" id="SSF50156">
    <property type="entry name" value="PDZ domain-like"/>
    <property type="match status" value="1"/>
</dbReference>
<keyword evidence="6 11" id="KW-0812">Transmembrane</keyword>
<evidence type="ECO:0000256" key="9">
    <source>
        <dbReference type="ARBA" id="ARBA00023136"/>
    </source>
</evidence>
<evidence type="ECO:0000256" key="1">
    <source>
        <dbReference type="ARBA" id="ARBA00004533"/>
    </source>
</evidence>
<evidence type="ECO:0000313" key="13">
    <source>
        <dbReference type="EMBL" id="SMQ61567.1"/>
    </source>
</evidence>
<organism evidence="13 14">
    <name type="scientific">Pseudidiomarina planktonica</name>
    <dbReference type="NCBI Taxonomy" id="1323738"/>
    <lineage>
        <taxon>Bacteria</taxon>
        <taxon>Pseudomonadati</taxon>
        <taxon>Pseudomonadota</taxon>
        <taxon>Gammaproteobacteria</taxon>
        <taxon>Alteromonadales</taxon>
        <taxon>Idiomarinaceae</taxon>
        <taxon>Pseudidiomarina</taxon>
    </lineage>
</organism>
<keyword evidence="9 11" id="KW-0472">Membrane</keyword>
<evidence type="ECO:0000256" key="11">
    <source>
        <dbReference type="SAM" id="Phobius"/>
    </source>
</evidence>
<evidence type="ECO:0000256" key="3">
    <source>
        <dbReference type="ARBA" id="ARBA00022448"/>
    </source>
</evidence>
<dbReference type="NCBIfam" id="TIGR01713">
    <property type="entry name" value="typeII_sec_gspC"/>
    <property type="match status" value="1"/>
</dbReference>
<dbReference type="Pfam" id="PF11356">
    <property type="entry name" value="T2SSC"/>
    <property type="match status" value="1"/>
</dbReference>
<dbReference type="Proteomes" id="UP000194450">
    <property type="component" value="Unassembled WGS sequence"/>
</dbReference>
<feature type="domain" description="Type II secretion system protein GspC N-terminal" evidence="12">
    <location>
        <begin position="24"/>
        <end position="163"/>
    </location>
</feature>
<dbReference type="Gene3D" id="2.30.42.10">
    <property type="match status" value="1"/>
</dbReference>
<dbReference type="AlphaFoldDB" id="A0A1Y6EG39"/>